<keyword evidence="6 7" id="KW-0694">RNA-binding</keyword>
<feature type="domain" description="S1 motif" evidence="10">
    <location>
        <begin position="637"/>
        <end position="705"/>
    </location>
</feature>
<reference evidence="11 12" key="1">
    <citation type="journal article" date="2016" name="Front. Microbiol.">
        <title>Genomic Resource of Rice Seed Associated Bacteria.</title>
        <authorList>
            <person name="Midha S."/>
            <person name="Bansal K."/>
            <person name="Sharma S."/>
            <person name="Kumar N."/>
            <person name="Patil P.P."/>
            <person name="Chaudhry V."/>
            <person name="Patil P.B."/>
        </authorList>
    </citation>
    <scope>NUCLEOTIDE SEQUENCE [LARGE SCALE GENOMIC DNA]</scope>
    <source>
        <strain evidence="11 12">NS365</strain>
    </source>
</reference>
<dbReference type="Pfam" id="PF00773">
    <property type="entry name" value="RNB"/>
    <property type="match status" value="1"/>
</dbReference>
<name>A0A147DB92_9HYPH</name>
<dbReference type="InterPro" id="IPR012340">
    <property type="entry name" value="NA-bd_OB-fold"/>
</dbReference>
<evidence type="ECO:0000256" key="7">
    <source>
        <dbReference type="HAMAP-Rule" id="MF_01895"/>
    </source>
</evidence>
<dbReference type="PROSITE" id="PS01175">
    <property type="entry name" value="RIBONUCLEASE_II"/>
    <property type="match status" value="1"/>
</dbReference>
<evidence type="ECO:0000259" key="10">
    <source>
        <dbReference type="PROSITE" id="PS50126"/>
    </source>
</evidence>
<organism evidence="11 12">
    <name type="scientific">Aureimonas ureilytica</name>
    <dbReference type="NCBI Taxonomy" id="401562"/>
    <lineage>
        <taxon>Bacteria</taxon>
        <taxon>Pseudomonadati</taxon>
        <taxon>Pseudomonadota</taxon>
        <taxon>Alphaproteobacteria</taxon>
        <taxon>Hyphomicrobiales</taxon>
        <taxon>Aurantimonadaceae</taxon>
        <taxon>Aureimonas</taxon>
    </lineage>
</organism>
<dbReference type="InterPro" id="IPR011805">
    <property type="entry name" value="RNase_R"/>
</dbReference>
<comment type="similarity">
    <text evidence="7">Belongs to the RNR ribonuclease family. RNase R subfamily.</text>
</comment>
<sequence length="759" mass="83482">MAKRAIPTTDERSLSREAVLRFIADNPQRATKRDLAKAFGVKGAARVTLKDIIADLQSEGLLAGTRKQFTQPGALPSMTVLEIRDRDDEGGLLADPVGWDENDLGPRPRFAIRQKRDQAAIAGVGDRVLAQLDFEAPDGPLAHVIRLLERKTARALGVFRAAPGGGGRVEPVERRQSEYLIGAGETRGAKDGDLVEVEPSSRVKSGLPLGSVAEVIGSLHTEKAISTIALHAHSIPHVFPKSVLAEAEAAGPASMQDREDWRALPLITIDPRDAKDHDDAVHAADDTDPSNPGGFVVTVAIADVSWYIRPGSKLDAEAKLRGNSVYFPDRVVPMLPERISNDLCSLRDGVDRPALAVRMIFDRDGHKRDHRFHRIMMRSHAKIAYQDAQGAIDGAPDLVDPTIVETVLRPLWSAYAALKRARNQRGPLDLDLPERKILLNAAGRVDRVILPERLDAHKLIEEFMIQANVAAAEVLEQRKQALIYRVHDSPSLARLETLRDFLRTLDLPLAKAGALRPSHFNGILHAVKETEHESLVNEVILRSQSQAVYAQDNLGHFGLNLARYAHFTSPIRRYADLIVHRALVKALGLGDGGLSKEDEEHLEETAEAISQAERRAMAAERDTIDRLIAHHLAERLGDQFTGKIQGVTKSGLFVQLPTFGADGFIPISTLGTDYYHYDEVGHALIGERTKRGFRLGDTVEVKLVEAIPLAGSMRFEMLSEARDLPATTGSFHKAARRSHRLHRPGRQPKIAGKGGRKKR</sequence>
<feature type="region of interest" description="Disordered" evidence="9">
    <location>
        <begin position="729"/>
        <end position="759"/>
    </location>
</feature>
<accession>A0A147DB92</accession>
<dbReference type="RefSeq" id="WP_058598287.1">
    <property type="nucleotide sequence ID" value="NZ_LDQA01000001.1"/>
</dbReference>
<evidence type="ECO:0000256" key="9">
    <source>
        <dbReference type="SAM" id="MobiDB-lite"/>
    </source>
</evidence>
<dbReference type="Gene3D" id="2.40.50.140">
    <property type="entry name" value="Nucleic acid-binding proteins"/>
    <property type="match status" value="1"/>
</dbReference>
<keyword evidence="4 7" id="KW-0378">Hydrolase</keyword>
<proteinExistence type="inferred from homology"/>
<comment type="caution">
    <text evidence="11">The sequence shown here is derived from an EMBL/GenBank/DDBJ whole genome shotgun (WGS) entry which is preliminary data.</text>
</comment>
<dbReference type="Pfam" id="PF00575">
    <property type="entry name" value="S1"/>
    <property type="match status" value="1"/>
</dbReference>
<evidence type="ECO:0000256" key="8">
    <source>
        <dbReference type="SAM" id="Coils"/>
    </source>
</evidence>
<gene>
    <name evidence="7" type="primary">rnr</name>
    <name evidence="11" type="ORF">NS365_00350</name>
</gene>
<feature type="coiled-coil region" evidence="8">
    <location>
        <begin position="595"/>
        <end position="622"/>
    </location>
</feature>
<keyword evidence="8" id="KW-0175">Coiled coil</keyword>
<dbReference type="HAMAP" id="MF_01895">
    <property type="entry name" value="RNase_R"/>
    <property type="match status" value="1"/>
</dbReference>
<protein>
    <recommendedName>
        <fullName evidence="7">Ribonuclease R</fullName>
        <shortName evidence="7">RNase R</shortName>
        <ecNumber evidence="7">3.1.13.1</ecNumber>
    </recommendedName>
</protein>
<dbReference type="PANTHER" id="PTHR23355">
    <property type="entry name" value="RIBONUCLEASE"/>
    <property type="match status" value="1"/>
</dbReference>
<dbReference type="SMART" id="SM00316">
    <property type="entry name" value="S1"/>
    <property type="match status" value="1"/>
</dbReference>
<evidence type="ECO:0000313" key="12">
    <source>
        <dbReference type="Proteomes" id="UP000078529"/>
    </source>
</evidence>
<dbReference type="InterPro" id="IPR004476">
    <property type="entry name" value="RNase_II/RNase_R"/>
</dbReference>
<evidence type="ECO:0000256" key="2">
    <source>
        <dbReference type="ARBA" id="ARBA00022490"/>
    </source>
</evidence>
<dbReference type="EMBL" id="LDQA01000001">
    <property type="protein sequence ID" value="KTR08435.1"/>
    <property type="molecule type" value="Genomic_DNA"/>
</dbReference>
<dbReference type="Proteomes" id="UP000078529">
    <property type="component" value="Unassembled WGS sequence"/>
</dbReference>
<dbReference type="AlphaFoldDB" id="A0A147DB92"/>
<keyword evidence="2 7" id="KW-0963">Cytoplasm</keyword>
<comment type="function">
    <text evidence="7">3'-5' exoribonuclease that releases 5'-nucleoside monophosphates and is involved in maturation of structured RNAs.</text>
</comment>
<dbReference type="GO" id="GO:0006402">
    <property type="term" value="P:mRNA catabolic process"/>
    <property type="evidence" value="ECO:0007669"/>
    <property type="project" value="TreeGrafter"/>
</dbReference>
<evidence type="ECO:0000256" key="6">
    <source>
        <dbReference type="ARBA" id="ARBA00022884"/>
    </source>
</evidence>
<feature type="compositionally biased region" description="Basic residues" evidence="9">
    <location>
        <begin position="733"/>
        <end position="746"/>
    </location>
</feature>
<keyword evidence="3 7" id="KW-0540">Nuclease</keyword>
<dbReference type="NCBIfam" id="TIGR00358">
    <property type="entry name" value="3_prime_RNase"/>
    <property type="match status" value="1"/>
</dbReference>
<dbReference type="GO" id="GO:0003723">
    <property type="term" value="F:RNA binding"/>
    <property type="evidence" value="ECO:0007669"/>
    <property type="project" value="UniProtKB-UniRule"/>
</dbReference>
<evidence type="ECO:0000313" key="11">
    <source>
        <dbReference type="EMBL" id="KTR08435.1"/>
    </source>
</evidence>
<dbReference type="InterPro" id="IPR022966">
    <property type="entry name" value="RNase_II/R_CS"/>
</dbReference>
<dbReference type="CDD" id="cd04471">
    <property type="entry name" value="S1_RNase_R"/>
    <property type="match status" value="1"/>
</dbReference>
<dbReference type="GO" id="GO:0008859">
    <property type="term" value="F:exoribonuclease II activity"/>
    <property type="evidence" value="ECO:0007669"/>
    <property type="project" value="UniProtKB-UniRule"/>
</dbReference>
<dbReference type="EC" id="3.1.13.1" evidence="7"/>
<dbReference type="PROSITE" id="PS50126">
    <property type="entry name" value="S1"/>
    <property type="match status" value="1"/>
</dbReference>
<dbReference type="PANTHER" id="PTHR23355:SF9">
    <property type="entry name" value="DIS3-LIKE EXONUCLEASE 2"/>
    <property type="match status" value="1"/>
</dbReference>
<comment type="subcellular location">
    <subcellularLocation>
        <location evidence="7">Cytoplasm</location>
    </subcellularLocation>
</comment>
<evidence type="ECO:0000256" key="3">
    <source>
        <dbReference type="ARBA" id="ARBA00022722"/>
    </source>
</evidence>
<dbReference type="InterPro" id="IPR003029">
    <property type="entry name" value="S1_domain"/>
</dbReference>
<dbReference type="SUPFAM" id="SSF50249">
    <property type="entry name" value="Nucleic acid-binding proteins"/>
    <property type="match status" value="2"/>
</dbReference>
<keyword evidence="12" id="KW-1185">Reference proteome</keyword>
<dbReference type="InterPro" id="IPR050180">
    <property type="entry name" value="RNR_Ribonuclease"/>
</dbReference>
<dbReference type="InterPro" id="IPR001900">
    <property type="entry name" value="RNase_II/R"/>
</dbReference>
<dbReference type="NCBIfam" id="TIGR02063">
    <property type="entry name" value="RNase_R"/>
    <property type="match status" value="1"/>
</dbReference>
<evidence type="ECO:0000256" key="5">
    <source>
        <dbReference type="ARBA" id="ARBA00022839"/>
    </source>
</evidence>
<comment type="catalytic activity">
    <reaction evidence="1 7">
        <text>Exonucleolytic cleavage in the 3'- to 5'-direction to yield nucleoside 5'-phosphates.</text>
        <dbReference type="EC" id="3.1.13.1"/>
    </reaction>
</comment>
<dbReference type="Pfam" id="PF17876">
    <property type="entry name" value="CSD2"/>
    <property type="match status" value="1"/>
</dbReference>
<evidence type="ECO:0000256" key="4">
    <source>
        <dbReference type="ARBA" id="ARBA00022801"/>
    </source>
</evidence>
<evidence type="ECO:0000256" key="1">
    <source>
        <dbReference type="ARBA" id="ARBA00001849"/>
    </source>
</evidence>
<dbReference type="InterPro" id="IPR040476">
    <property type="entry name" value="CSD2"/>
</dbReference>
<dbReference type="SMART" id="SM00955">
    <property type="entry name" value="RNB"/>
    <property type="match status" value="1"/>
</dbReference>
<keyword evidence="5 7" id="KW-0269">Exonuclease</keyword>
<dbReference type="GO" id="GO:0005829">
    <property type="term" value="C:cytosol"/>
    <property type="evidence" value="ECO:0007669"/>
    <property type="project" value="TreeGrafter"/>
</dbReference>
<dbReference type="PATRIC" id="fig|401562.4.peg.68"/>